<proteinExistence type="predicted"/>
<name>A0ABR7X7F7_9SPHI</name>
<evidence type="ECO:0000313" key="2">
    <source>
        <dbReference type="Proteomes" id="UP000618754"/>
    </source>
</evidence>
<dbReference type="EMBL" id="JACWMW010000002">
    <property type="protein sequence ID" value="MBD1385757.1"/>
    <property type="molecule type" value="Genomic_DNA"/>
</dbReference>
<comment type="caution">
    <text evidence="1">The sequence shown here is derived from an EMBL/GenBank/DDBJ whole genome shotgun (WGS) entry which is preliminary data.</text>
</comment>
<protein>
    <recommendedName>
        <fullName evidence="3">Bacteriocin</fullName>
    </recommendedName>
</protein>
<evidence type="ECO:0008006" key="3">
    <source>
        <dbReference type="Google" id="ProtNLM"/>
    </source>
</evidence>
<reference evidence="1 2" key="1">
    <citation type="submission" date="2020-09" db="EMBL/GenBank/DDBJ databases">
        <title>Novel species of Mucilaginibacter isolated from a glacier on the Tibetan Plateau.</title>
        <authorList>
            <person name="Liu Q."/>
            <person name="Xin Y.-H."/>
        </authorList>
    </citation>
    <scope>NUCLEOTIDE SEQUENCE [LARGE SCALE GENOMIC DNA]</scope>
    <source>
        <strain evidence="1 2">CGMCC 1.13878</strain>
    </source>
</reference>
<dbReference type="RefSeq" id="WP_191175615.1">
    <property type="nucleotide sequence ID" value="NZ_JACWMW010000002.1"/>
</dbReference>
<sequence>MKKLKNFGKVLTRKEMKSVTGGYRQCGLNDGFVCGPTGCPDPYGPYVGTIISWQCDSPTGTCRPTECLYA</sequence>
<accession>A0ABR7X7F7</accession>
<gene>
    <name evidence="1" type="ORF">IDJ75_10745</name>
</gene>
<organism evidence="1 2">
    <name type="scientific">Mucilaginibacter rigui</name>
    <dbReference type="NCBI Taxonomy" id="534635"/>
    <lineage>
        <taxon>Bacteria</taxon>
        <taxon>Pseudomonadati</taxon>
        <taxon>Bacteroidota</taxon>
        <taxon>Sphingobacteriia</taxon>
        <taxon>Sphingobacteriales</taxon>
        <taxon>Sphingobacteriaceae</taxon>
        <taxon>Mucilaginibacter</taxon>
    </lineage>
</organism>
<keyword evidence="2" id="KW-1185">Reference proteome</keyword>
<evidence type="ECO:0000313" key="1">
    <source>
        <dbReference type="EMBL" id="MBD1385757.1"/>
    </source>
</evidence>
<dbReference type="Proteomes" id="UP000618754">
    <property type="component" value="Unassembled WGS sequence"/>
</dbReference>